<keyword evidence="6 11" id="KW-0067">ATP-binding</keyword>
<keyword evidence="8 11" id="KW-1133">Transmembrane helix</keyword>
<dbReference type="KEGG" id="muh:HYN43_000940"/>
<evidence type="ECO:0000256" key="2">
    <source>
        <dbReference type="ARBA" id="ARBA00022475"/>
    </source>
</evidence>
<evidence type="ECO:0000256" key="6">
    <source>
        <dbReference type="ARBA" id="ARBA00022840"/>
    </source>
</evidence>
<comment type="function">
    <text evidence="11">Part of the high-affinity ATP-driven potassium transport (or Kdp) system, which catalyzes the hydrolysis of ATP coupled with the electrogenic transport of potassium into the cytoplasm. This subunit acts as a catalytic chaperone that increases the ATP-binding affinity of the ATP-hydrolyzing subunit KdpB by the formation of a transient KdpB/KdpC/ATP ternary complex.</text>
</comment>
<sequence>MKTYLLPSIKLTLILIVLTAGIYPLAIAGIGKFTPGKGDGETITYKGRVVGYANIGQKFTKDEYFWGRPSAVDYNAAGSGGSNKGPSNPDYLKQVEGRIDDFMKHNPGVTRSQIPAELVTASGSGLDPDLSPAGAKVQVARVAKARGLSADALNKLVDEHTEQPLLGMFGPAKVNVLKLNVALDGLKK</sequence>
<evidence type="ECO:0000256" key="5">
    <source>
        <dbReference type="ARBA" id="ARBA00022741"/>
    </source>
</evidence>
<evidence type="ECO:0000256" key="11">
    <source>
        <dbReference type="HAMAP-Rule" id="MF_00276"/>
    </source>
</evidence>
<evidence type="ECO:0000313" key="12">
    <source>
        <dbReference type="EMBL" id="AYL93943.1"/>
    </source>
</evidence>
<dbReference type="GO" id="GO:0005524">
    <property type="term" value="F:ATP binding"/>
    <property type="evidence" value="ECO:0007669"/>
    <property type="project" value="UniProtKB-UniRule"/>
</dbReference>
<dbReference type="GO" id="GO:0005886">
    <property type="term" value="C:plasma membrane"/>
    <property type="evidence" value="ECO:0007669"/>
    <property type="project" value="UniProtKB-SubCell"/>
</dbReference>
<dbReference type="NCBIfam" id="NF001454">
    <property type="entry name" value="PRK00315.1"/>
    <property type="match status" value="1"/>
</dbReference>
<dbReference type="GO" id="GO:0008556">
    <property type="term" value="F:P-type potassium transmembrane transporter activity"/>
    <property type="evidence" value="ECO:0007669"/>
    <property type="project" value="InterPro"/>
</dbReference>
<dbReference type="PANTHER" id="PTHR30042">
    <property type="entry name" value="POTASSIUM-TRANSPORTING ATPASE C CHAIN"/>
    <property type="match status" value="1"/>
</dbReference>
<dbReference type="NCBIfam" id="NF010606">
    <property type="entry name" value="PRK14002.1"/>
    <property type="match status" value="1"/>
</dbReference>
<evidence type="ECO:0000256" key="3">
    <source>
        <dbReference type="ARBA" id="ARBA00022538"/>
    </source>
</evidence>
<evidence type="ECO:0000313" key="13">
    <source>
        <dbReference type="Proteomes" id="UP000270046"/>
    </source>
</evidence>
<keyword evidence="10 11" id="KW-0472">Membrane</keyword>
<keyword evidence="7 11" id="KW-0630">Potassium</keyword>
<comment type="subunit">
    <text evidence="11">The system is composed of three essential subunits: KdpA, KdpB and KdpC.</text>
</comment>
<evidence type="ECO:0000256" key="10">
    <source>
        <dbReference type="ARBA" id="ARBA00023136"/>
    </source>
</evidence>
<protein>
    <recommendedName>
        <fullName evidence="11">Potassium-transporting ATPase KdpC subunit</fullName>
    </recommendedName>
    <alternativeName>
        <fullName evidence="11">ATP phosphohydrolase [potassium-transporting] C chain</fullName>
    </alternativeName>
    <alternativeName>
        <fullName evidence="11">Potassium-binding and translocating subunit C</fullName>
    </alternativeName>
    <alternativeName>
        <fullName evidence="11">Potassium-translocating ATPase C chain</fullName>
    </alternativeName>
</protein>
<reference evidence="12 13" key="1">
    <citation type="submission" date="2018-10" db="EMBL/GenBank/DDBJ databases">
        <title>Genome sequencing of Mucilaginibacter sp. HYN0043.</title>
        <authorList>
            <person name="Kim M."/>
            <person name="Yi H."/>
        </authorList>
    </citation>
    <scope>NUCLEOTIDE SEQUENCE [LARGE SCALE GENOMIC DNA]</scope>
    <source>
        <strain evidence="12 13">HYN0043</strain>
    </source>
</reference>
<evidence type="ECO:0000256" key="8">
    <source>
        <dbReference type="ARBA" id="ARBA00022989"/>
    </source>
</evidence>
<dbReference type="PANTHER" id="PTHR30042:SF2">
    <property type="entry name" value="POTASSIUM-TRANSPORTING ATPASE KDPC SUBUNIT"/>
    <property type="match status" value="1"/>
</dbReference>
<dbReference type="AlphaFoldDB" id="A0A494VRI1"/>
<keyword evidence="3 11" id="KW-0633">Potassium transport</keyword>
<name>A0A494VRI1_9SPHI</name>
<gene>
    <name evidence="11" type="primary">kdpC</name>
    <name evidence="12" type="ORF">HYN43_000940</name>
</gene>
<keyword evidence="9 11" id="KW-0406">Ion transport</keyword>
<evidence type="ECO:0000256" key="7">
    <source>
        <dbReference type="ARBA" id="ARBA00022958"/>
    </source>
</evidence>
<dbReference type="InterPro" id="IPR003820">
    <property type="entry name" value="KdpC"/>
</dbReference>
<dbReference type="Proteomes" id="UP000270046">
    <property type="component" value="Chromosome"/>
</dbReference>
<dbReference type="OrthoDB" id="9809491at2"/>
<dbReference type="PIRSF" id="PIRSF001296">
    <property type="entry name" value="K_ATPase_KdpC"/>
    <property type="match status" value="1"/>
</dbReference>
<comment type="subcellular location">
    <subcellularLocation>
        <location evidence="11">Cell membrane</location>
        <topology evidence="11">Single-pass membrane protein</topology>
    </subcellularLocation>
</comment>
<proteinExistence type="inferred from homology"/>
<dbReference type="RefSeq" id="WP_119407664.1">
    <property type="nucleotide sequence ID" value="NZ_CP032869.1"/>
</dbReference>
<dbReference type="EMBL" id="CP032869">
    <property type="protein sequence ID" value="AYL93943.1"/>
    <property type="molecule type" value="Genomic_DNA"/>
</dbReference>
<evidence type="ECO:0000256" key="4">
    <source>
        <dbReference type="ARBA" id="ARBA00022692"/>
    </source>
</evidence>
<keyword evidence="5 11" id="KW-0547">Nucleotide-binding</keyword>
<dbReference type="NCBIfam" id="TIGR00681">
    <property type="entry name" value="kdpC"/>
    <property type="match status" value="1"/>
</dbReference>
<accession>A0A494VRI1</accession>
<dbReference type="Pfam" id="PF02669">
    <property type="entry name" value="KdpC"/>
    <property type="match status" value="1"/>
</dbReference>
<keyword evidence="1 11" id="KW-0813">Transport</keyword>
<organism evidence="12 13">
    <name type="scientific">Mucilaginibacter celer</name>
    <dbReference type="NCBI Taxonomy" id="2305508"/>
    <lineage>
        <taxon>Bacteria</taxon>
        <taxon>Pseudomonadati</taxon>
        <taxon>Bacteroidota</taxon>
        <taxon>Sphingobacteriia</taxon>
        <taxon>Sphingobacteriales</taxon>
        <taxon>Sphingobacteriaceae</taxon>
        <taxon>Mucilaginibacter</taxon>
    </lineage>
</organism>
<evidence type="ECO:0000256" key="9">
    <source>
        <dbReference type="ARBA" id="ARBA00023065"/>
    </source>
</evidence>
<evidence type="ECO:0000256" key="1">
    <source>
        <dbReference type="ARBA" id="ARBA00022448"/>
    </source>
</evidence>
<comment type="similarity">
    <text evidence="11">Belongs to the KdpC family.</text>
</comment>
<keyword evidence="13" id="KW-1185">Reference proteome</keyword>
<keyword evidence="2 11" id="KW-1003">Cell membrane</keyword>
<dbReference type="HAMAP" id="MF_00276">
    <property type="entry name" value="KdpC"/>
    <property type="match status" value="1"/>
</dbReference>
<keyword evidence="4 11" id="KW-0812">Transmembrane</keyword>